<dbReference type="SUPFAM" id="SSF111384">
    <property type="entry name" value="OmpH-like"/>
    <property type="match status" value="1"/>
</dbReference>
<dbReference type="InterPro" id="IPR024930">
    <property type="entry name" value="Skp_dom_sf"/>
</dbReference>
<dbReference type="SMART" id="SM00935">
    <property type="entry name" value="OmpH"/>
    <property type="match status" value="1"/>
</dbReference>
<dbReference type="Gene3D" id="3.30.910.20">
    <property type="entry name" value="Skp domain"/>
    <property type="match status" value="1"/>
</dbReference>
<reference evidence="4 5" key="1">
    <citation type="submission" date="2014-10" db="EMBL/GenBank/DDBJ databases">
        <title>Draft genome sequence of the proteorhodopsin-containing marine bacterium Dokdonia donghaensis.</title>
        <authorList>
            <person name="Gomez-Consarnau L."/>
            <person name="Gonzalez J.M."/>
            <person name="Riedel T."/>
            <person name="Jaenicke S."/>
            <person name="Wagner-Doebler I."/>
            <person name="Fuhrman J.A."/>
        </authorList>
    </citation>
    <scope>NUCLEOTIDE SEQUENCE [LARGE SCALE GENOMIC DNA]</scope>
    <source>
        <strain evidence="4 5">DSW-1</strain>
    </source>
</reference>
<dbReference type="GO" id="GO:0051082">
    <property type="term" value="F:unfolded protein binding"/>
    <property type="evidence" value="ECO:0007669"/>
    <property type="project" value="InterPro"/>
</dbReference>
<dbReference type="InterPro" id="IPR005632">
    <property type="entry name" value="Chaperone_Skp"/>
</dbReference>
<evidence type="ECO:0000256" key="2">
    <source>
        <dbReference type="ARBA" id="ARBA00022729"/>
    </source>
</evidence>
<comment type="similarity">
    <text evidence="1">Belongs to the Skp family.</text>
</comment>
<dbReference type="AlphaFoldDB" id="A0A0A2GSU7"/>
<protein>
    <recommendedName>
        <fullName evidence="6">Outer membrane chaperone Skp</fullName>
    </recommendedName>
</protein>
<evidence type="ECO:0000313" key="4">
    <source>
        <dbReference type="EMBL" id="KGO05598.1"/>
    </source>
</evidence>
<keyword evidence="2 3" id="KW-0732">Signal</keyword>
<evidence type="ECO:0000256" key="3">
    <source>
        <dbReference type="SAM" id="SignalP"/>
    </source>
</evidence>
<evidence type="ECO:0000313" key="5">
    <source>
        <dbReference type="Proteomes" id="UP000030140"/>
    </source>
</evidence>
<dbReference type="Pfam" id="PF03938">
    <property type="entry name" value="OmpH"/>
    <property type="match status" value="1"/>
</dbReference>
<dbReference type="PATRIC" id="fig|1300343.5.peg.2320"/>
<evidence type="ECO:0000256" key="1">
    <source>
        <dbReference type="ARBA" id="ARBA00009091"/>
    </source>
</evidence>
<proteinExistence type="inferred from homology"/>
<dbReference type="Proteomes" id="UP000030140">
    <property type="component" value="Unassembled WGS sequence"/>
</dbReference>
<feature type="signal peptide" evidence="3">
    <location>
        <begin position="1"/>
        <end position="19"/>
    </location>
</feature>
<evidence type="ECO:0008006" key="6">
    <source>
        <dbReference type="Google" id="ProtNLM"/>
    </source>
</evidence>
<keyword evidence="5" id="KW-1185">Reference proteome</keyword>
<dbReference type="GO" id="GO:0005829">
    <property type="term" value="C:cytosol"/>
    <property type="evidence" value="ECO:0007669"/>
    <property type="project" value="TreeGrafter"/>
</dbReference>
<dbReference type="PANTHER" id="PTHR35089">
    <property type="entry name" value="CHAPERONE PROTEIN SKP"/>
    <property type="match status" value="1"/>
</dbReference>
<name>A0A0A2GSU7_9FLAO</name>
<dbReference type="RefSeq" id="WP_035324647.1">
    <property type="nucleotide sequence ID" value="NZ_CP015125.1"/>
</dbReference>
<organism evidence="4 5">
    <name type="scientific">Dokdonia donghaensis DSW-1</name>
    <dbReference type="NCBI Taxonomy" id="1300343"/>
    <lineage>
        <taxon>Bacteria</taxon>
        <taxon>Pseudomonadati</taxon>
        <taxon>Bacteroidota</taxon>
        <taxon>Flavobacteriia</taxon>
        <taxon>Flavobacteriales</taxon>
        <taxon>Flavobacteriaceae</taxon>
        <taxon>Dokdonia</taxon>
    </lineage>
</organism>
<feature type="chain" id="PRO_5001999238" description="Outer membrane chaperone Skp" evidence="3">
    <location>
        <begin position="20"/>
        <end position="170"/>
    </location>
</feature>
<accession>A0A0A2GSU7</accession>
<dbReference type="EMBL" id="JSAQ01000001">
    <property type="protein sequence ID" value="KGO05598.1"/>
    <property type="molecule type" value="Genomic_DNA"/>
</dbReference>
<dbReference type="GO" id="GO:0050821">
    <property type="term" value="P:protein stabilization"/>
    <property type="evidence" value="ECO:0007669"/>
    <property type="project" value="TreeGrafter"/>
</dbReference>
<dbReference type="KEGG" id="ddo:I597_2300"/>
<comment type="caution">
    <text evidence="4">The sequence shown here is derived from an EMBL/GenBank/DDBJ whole genome shotgun (WGS) entry which is preliminary data.</text>
</comment>
<dbReference type="PANTHER" id="PTHR35089:SF1">
    <property type="entry name" value="CHAPERONE PROTEIN SKP"/>
    <property type="match status" value="1"/>
</dbReference>
<gene>
    <name evidence="4" type="ORF">NV36_01195</name>
</gene>
<sequence>MKKIVLAMLVVLFTATAFAQSKVGTVDADFILTKMPELTAANEEVKKYNLDLESQMKVKIEDYEAKVKLYQAGQAGFTDEERKTKQGEIIALEDDISKFRQNGAQLLQLKQSEVVQPLYKKIGEVVTTVAKEQGFSHILTIGNNNNFAYADPASDITMAVLAKMGIKIEE</sequence>